<dbReference type="PANTHER" id="PTHR35807">
    <property type="entry name" value="TRANSCRIPTIONAL REGULATOR REDD-RELATED"/>
    <property type="match status" value="1"/>
</dbReference>
<dbReference type="InterPro" id="IPR036388">
    <property type="entry name" value="WH-like_DNA-bd_sf"/>
</dbReference>
<name>A0A7X3LK87_9BACL</name>
<dbReference type="InterPro" id="IPR016032">
    <property type="entry name" value="Sig_transdc_resp-reg_C-effctor"/>
</dbReference>
<evidence type="ECO:0000313" key="7">
    <source>
        <dbReference type="EMBL" id="MWV46219.1"/>
    </source>
</evidence>
<evidence type="ECO:0000313" key="8">
    <source>
        <dbReference type="Proteomes" id="UP000460318"/>
    </source>
</evidence>
<dbReference type="InterPro" id="IPR041617">
    <property type="entry name" value="TPR_MalT"/>
</dbReference>
<reference evidence="7 8" key="1">
    <citation type="submission" date="2019-12" db="EMBL/GenBank/DDBJ databases">
        <title>Paenibacillus sp. nov., an endophytic bacterium isolated from the stem of Dendrobium.</title>
        <authorList>
            <person name="Zhao R."/>
        </authorList>
    </citation>
    <scope>NUCLEOTIDE SEQUENCE [LARGE SCALE GENOMIC DNA]</scope>
    <source>
        <strain evidence="7 8">HJL G12</strain>
    </source>
</reference>
<dbReference type="Pfam" id="PF00486">
    <property type="entry name" value="Trans_reg_C"/>
    <property type="match status" value="1"/>
</dbReference>
<evidence type="ECO:0000259" key="6">
    <source>
        <dbReference type="PROSITE" id="PS51755"/>
    </source>
</evidence>
<evidence type="ECO:0000256" key="5">
    <source>
        <dbReference type="PROSITE-ProRule" id="PRU01091"/>
    </source>
</evidence>
<dbReference type="SMART" id="SM00862">
    <property type="entry name" value="Trans_reg_C"/>
    <property type="match status" value="1"/>
</dbReference>
<dbReference type="SUPFAM" id="SSF46894">
    <property type="entry name" value="C-terminal effector domain of the bipartite response regulators"/>
    <property type="match status" value="1"/>
</dbReference>
<dbReference type="GO" id="GO:0006355">
    <property type="term" value="P:regulation of DNA-templated transcription"/>
    <property type="evidence" value="ECO:0007669"/>
    <property type="project" value="InterPro"/>
</dbReference>
<evidence type="ECO:0000256" key="1">
    <source>
        <dbReference type="ARBA" id="ARBA00005820"/>
    </source>
</evidence>
<evidence type="ECO:0000256" key="4">
    <source>
        <dbReference type="ARBA" id="ARBA00023163"/>
    </source>
</evidence>
<dbReference type="PROSITE" id="PS51755">
    <property type="entry name" value="OMPR_PHOB"/>
    <property type="match status" value="1"/>
</dbReference>
<dbReference type="InterPro" id="IPR051677">
    <property type="entry name" value="AfsR-DnrI-RedD_regulator"/>
</dbReference>
<comment type="caution">
    <text evidence="7">The sequence shown here is derived from an EMBL/GenBank/DDBJ whole genome shotgun (WGS) entry which is preliminary data.</text>
</comment>
<keyword evidence="8" id="KW-1185">Reference proteome</keyword>
<dbReference type="Pfam" id="PF03704">
    <property type="entry name" value="BTAD"/>
    <property type="match status" value="1"/>
</dbReference>
<gene>
    <name evidence="7" type="ORF">GRF59_21670</name>
</gene>
<evidence type="ECO:0000256" key="3">
    <source>
        <dbReference type="ARBA" id="ARBA00023125"/>
    </source>
</evidence>
<dbReference type="Gene3D" id="1.10.10.10">
    <property type="entry name" value="Winged helix-like DNA-binding domain superfamily/Winged helix DNA-binding domain"/>
    <property type="match status" value="1"/>
</dbReference>
<dbReference type="EMBL" id="WUBI01000004">
    <property type="protein sequence ID" value="MWV46219.1"/>
    <property type="molecule type" value="Genomic_DNA"/>
</dbReference>
<keyword evidence="4" id="KW-0804">Transcription</keyword>
<dbReference type="GO" id="GO:0000160">
    <property type="term" value="P:phosphorelay signal transduction system"/>
    <property type="evidence" value="ECO:0007669"/>
    <property type="project" value="InterPro"/>
</dbReference>
<sequence>MSKLLLITHLLSYGGLSMITATKMHIPYVRHTLVARTDLLRLLDEGMDAKLTLLFAPSGYGKTTALSEWAKQSGKLVAWVSLSKQDDDWSTFWNMVIVSIQNHVEDFGLTILPLLAEGSSASSTSMETAMNVLLNELNQLPGELVVMVDDYHLATMPAIQNSMSYLLEHLPNHIHLYIASRNDLPFPTARLFAKGEMRRITIEQLRFRPEEVNDFFRETTELKLSTEQLNMLYDQTEGWICGLRLAAISLKRSGNVTESIRQFSGHQQHISDYLLEEVIRDLPEAMRDFLLQTSVLSQMNYALCEAVTGQARGQQQLEQLEQLQLFIIPMDDQRNWYRYHHLLSDFLQSMLARTWPELWVQANARAAQWHEHNGFIVEAAEHYLAGRQYEDVARLIEAHLYELLGGKNTVVARWVMQVPEQYVASRPLVELFYLLVMVGVRQFHNIPDRAERLRVRFEALKDHIDADVWRMTMGDIYYLCGTAAYVKKDLLSTADYFIRGDTFALEQSLFIQGGNNKHYSVEEFEDHLGYINDYHGAAQFFIRMIEYWRDRVNHPYATPMYASYAKVLYEWNRLEEAEDWLNRIMHVDGFAPVSRNRYQLFVAASRIQQAKGNSLGAATLLEQLKLKIDSPDYEIFIRKIEAEQVSLAVRQGDIASAQRWLEQCGMSHSDEATLDQVSEQLVLVRVLAACGQFESALSLAERLYHLLTKEDRLRDRIHILNLQSMTLYGDNQMEPALAKLAEALRLAKPQGFIRSFVDEGSAMAELLSIYVQTYGDKGAGSKDALSYARLVLQAFHVYDAHPRVHIRCFGRLRVETENGSAVKWRTSKTEELMAFLIYHRGEAVSRDQILDRLWGEVEVDRAGAQFNTTTHYLRKALSQIGIDGIVQHVEGGYRIDMSQLYCDLDEWDRLLAAQAQIDDLKLRDYAGEIVQLYGEGFMAGTSYEWAEPTRVRLESEYVATLLRLHEREEKKGQYDAAAELLRQALVHDPLNESIHERLIRVLVMADDRILAIKQYEVLRMLLLTEFGIKPKETVRRLLDIN</sequence>
<dbReference type="Pfam" id="PF17874">
    <property type="entry name" value="TPR_MalT"/>
    <property type="match status" value="1"/>
</dbReference>
<dbReference type="Proteomes" id="UP000460318">
    <property type="component" value="Unassembled WGS sequence"/>
</dbReference>
<proteinExistence type="inferred from homology"/>
<comment type="similarity">
    <text evidence="1">Belongs to the AfsR/DnrI/RedD regulatory family.</text>
</comment>
<dbReference type="Gene3D" id="3.40.50.300">
    <property type="entry name" value="P-loop containing nucleotide triphosphate hydrolases"/>
    <property type="match status" value="1"/>
</dbReference>
<dbReference type="InterPro" id="IPR027417">
    <property type="entry name" value="P-loop_NTPase"/>
</dbReference>
<organism evidence="7 8">
    <name type="scientific">Paenibacillus dendrobii</name>
    <dbReference type="NCBI Taxonomy" id="2691084"/>
    <lineage>
        <taxon>Bacteria</taxon>
        <taxon>Bacillati</taxon>
        <taxon>Bacillota</taxon>
        <taxon>Bacilli</taxon>
        <taxon>Bacillales</taxon>
        <taxon>Paenibacillaceae</taxon>
        <taxon>Paenibacillus</taxon>
    </lineage>
</organism>
<feature type="DNA-binding region" description="OmpR/PhoB-type" evidence="5">
    <location>
        <begin position="795"/>
        <end position="897"/>
    </location>
</feature>
<dbReference type="InterPro" id="IPR011990">
    <property type="entry name" value="TPR-like_helical_dom_sf"/>
</dbReference>
<accession>A0A7X3LK87</accession>
<dbReference type="InterPro" id="IPR001867">
    <property type="entry name" value="OmpR/PhoB-type_DNA-bd"/>
</dbReference>
<keyword evidence="3 5" id="KW-0238">DNA-binding</keyword>
<keyword evidence="2" id="KW-0805">Transcription regulation</keyword>
<dbReference type="Gene3D" id="1.25.40.10">
    <property type="entry name" value="Tetratricopeptide repeat domain"/>
    <property type="match status" value="2"/>
</dbReference>
<dbReference type="SUPFAM" id="SSF52540">
    <property type="entry name" value="P-loop containing nucleoside triphosphate hydrolases"/>
    <property type="match status" value="1"/>
</dbReference>
<dbReference type="SMART" id="SM01043">
    <property type="entry name" value="BTAD"/>
    <property type="match status" value="1"/>
</dbReference>
<dbReference type="SUPFAM" id="SSF48452">
    <property type="entry name" value="TPR-like"/>
    <property type="match status" value="2"/>
</dbReference>
<dbReference type="AlphaFoldDB" id="A0A7X3LK87"/>
<dbReference type="Pfam" id="PF25873">
    <property type="entry name" value="WHD_MalT"/>
    <property type="match status" value="1"/>
</dbReference>
<evidence type="ECO:0000256" key="2">
    <source>
        <dbReference type="ARBA" id="ARBA00023015"/>
    </source>
</evidence>
<protein>
    <recommendedName>
        <fullName evidence="6">OmpR/PhoB-type domain-containing protein</fullName>
    </recommendedName>
</protein>
<feature type="domain" description="OmpR/PhoB-type" evidence="6">
    <location>
        <begin position="795"/>
        <end position="897"/>
    </location>
</feature>
<dbReference type="GO" id="GO:0003677">
    <property type="term" value="F:DNA binding"/>
    <property type="evidence" value="ECO:0007669"/>
    <property type="project" value="UniProtKB-UniRule"/>
</dbReference>
<dbReference type="InterPro" id="IPR005158">
    <property type="entry name" value="BTAD"/>
</dbReference>
<dbReference type="InterPro" id="IPR059106">
    <property type="entry name" value="WHD_MalT"/>
</dbReference>